<sequence>MPSSPLGIQQSRTTSGVACYHSAWTANTTAHTVERRLLWHAIIAFVQHTRSNDAGHGMTSPPLVYMHGRTTSGSCLACHYHPWTTHMVGPRRAWHDITALEQHTQSDDIEHGMPSSPLGSTNGPTTSAHTIRRRQAWHDITALGKHTRLNDVGPRTVERRLAWHDITTLGLHARSNDVLHGMISPSLGSTHTHTVERHQAWHDITPLRQHTLSNDIGRGKTLPPLDYTHGRTTSGLACNHRPWTTNKIGQRRAWHDINALGLHAWSNDVWRGMTSPPLGSIHSRQRMACHHRLWAAQTVERHWTWHDITSFGQHSRSNDVGRGMPSSPLGSTSGRTPLGMACHHRLWEAQTVE</sequence>
<protein>
    <submittedName>
        <fullName evidence="2">Uncharacterized protein</fullName>
    </submittedName>
</protein>
<evidence type="ECO:0000256" key="1">
    <source>
        <dbReference type="SAM" id="MobiDB-lite"/>
    </source>
</evidence>
<accession>A0A3Q7HKZ5</accession>
<dbReference type="EnsemblPlants" id="Solyc06g025425.1.1">
    <property type="protein sequence ID" value="Solyc06g025425.1.1"/>
    <property type="gene ID" value="Solyc06g025425.1"/>
</dbReference>
<reference evidence="2" key="2">
    <citation type="submission" date="2019-01" db="UniProtKB">
        <authorList>
            <consortium name="EnsemblPlants"/>
        </authorList>
    </citation>
    <scope>IDENTIFICATION</scope>
    <source>
        <strain evidence="2">cv. Heinz 1706</strain>
    </source>
</reference>
<evidence type="ECO:0000313" key="2">
    <source>
        <dbReference type="EnsemblPlants" id="Solyc06g025425.1.1"/>
    </source>
</evidence>
<dbReference type="PANTHER" id="PTHR33187">
    <property type="entry name" value="WU:FI09B08"/>
    <property type="match status" value="1"/>
</dbReference>
<feature type="compositionally biased region" description="Polar residues" evidence="1">
    <location>
        <begin position="117"/>
        <end position="127"/>
    </location>
</feature>
<proteinExistence type="predicted"/>
<feature type="region of interest" description="Disordered" evidence="1">
    <location>
        <begin position="314"/>
        <end position="336"/>
    </location>
</feature>
<keyword evidence="3" id="KW-1185">Reference proteome</keyword>
<dbReference type="Proteomes" id="UP000004994">
    <property type="component" value="Chromosome 6"/>
</dbReference>
<dbReference type="PANTHER" id="PTHR33187:SF11">
    <property type="entry name" value="AMINOTRANSFERASE-LIKE PLANT MOBILE DOMAIN-CONTAINING PROTEIN"/>
    <property type="match status" value="1"/>
</dbReference>
<evidence type="ECO:0000313" key="3">
    <source>
        <dbReference type="Proteomes" id="UP000004994"/>
    </source>
</evidence>
<dbReference type="InParanoid" id="A0A3Q7HKZ5"/>
<dbReference type="AlphaFoldDB" id="A0A3Q7HKZ5"/>
<feature type="region of interest" description="Disordered" evidence="1">
    <location>
        <begin position="106"/>
        <end position="127"/>
    </location>
</feature>
<reference evidence="2" key="1">
    <citation type="journal article" date="2012" name="Nature">
        <title>The tomato genome sequence provides insights into fleshy fruit evolution.</title>
        <authorList>
            <consortium name="Tomato Genome Consortium"/>
        </authorList>
    </citation>
    <scope>NUCLEOTIDE SEQUENCE [LARGE SCALE GENOMIC DNA]</scope>
    <source>
        <strain evidence="2">cv. Heinz 1706</strain>
    </source>
</reference>
<dbReference type="Gramene" id="Solyc06g025425.1.1">
    <property type="protein sequence ID" value="Solyc06g025425.1.1"/>
    <property type="gene ID" value="Solyc06g025425.1"/>
</dbReference>
<name>A0A3Q7HKZ5_SOLLC</name>
<organism evidence="2">
    <name type="scientific">Solanum lycopersicum</name>
    <name type="common">Tomato</name>
    <name type="synonym">Lycopersicon esculentum</name>
    <dbReference type="NCBI Taxonomy" id="4081"/>
    <lineage>
        <taxon>Eukaryota</taxon>
        <taxon>Viridiplantae</taxon>
        <taxon>Streptophyta</taxon>
        <taxon>Embryophyta</taxon>
        <taxon>Tracheophyta</taxon>
        <taxon>Spermatophyta</taxon>
        <taxon>Magnoliopsida</taxon>
        <taxon>eudicotyledons</taxon>
        <taxon>Gunneridae</taxon>
        <taxon>Pentapetalae</taxon>
        <taxon>asterids</taxon>
        <taxon>lamiids</taxon>
        <taxon>Solanales</taxon>
        <taxon>Solanaceae</taxon>
        <taxon>Solanoideae</taxon>
        <taxon>Solaneae</taxon>
        <taxon>Solanum</taxon>
        <taxon>Solanum subgen. Lycopersicon</taxon>
    </lineage>
</organism>